<dbReference type="KEGG" id="epa:110243972"/>
<dbReference type="OMA" id="WKMDEET"/>
<keyword evidence="3" id="KW-1185">Reference proteome</keyword>
<feature type="chain" id="PRO_5037433109" description="Secreted protein" evidence="1">
    <location>
        <begin position="20"/>
        <end position="139"/>
    </location>
</feature>
<evidence type="ECO:0000313" key="2">
    <source>
        <dbReference type="EnsemblMetazoa" id="XP_020905785.1"/>
    </source>
</evidence>
<organism evidence="2 3">
    <name type="scientific">Exaiptasia diaphana</name>
    <name type="common">Tropical sea anemone</name>
    <name type="synonym">Aiptasia pulchella</name>
    <dbReference type="NCBI Taxonomy" id="2652724"/>
    <lineage>
        <taxon>Eukaryota</taxon>
        <taxon>Metazoa</taxon>
        <taxon>Cnidaria</taxon>
        <taxon>Anthozoa</taxon>
        <taxon>Hexacorallia</taxon>
        <taxon>Actiniaria</taxon>
        <taxon>Aiptasiidae</taxon>
        <taxon>Exaiptasia</taxon>
    </lineage>
</organism>
<dbReference type="GeneID" id="110243972"/>
<name>A0A913XKU7_EXADI</name>
<feature type="signal peptide" evidence="1">
    <location>
        <begin position="1"/>
        <end position="19"/>
    </location>
</feature>
<keyword evidence="1" id="KW-0732">Signal</keyword>
<proteinExistence type="predicted"/>
<dbReference type="AlphaFoldDB" id="A0A913XKU7"/>
<dbReference type="RefSeq" id="XP_020905785.1">
    <property type="nucleotide sequence ID" value="XM_021050126.2"/>
</dbReference>
<evidence type="ECO:0000313" key="3">
    <source>
        <dbReference type="Proteomes" id="UP000887567"/>
    </source>
</evidence>
<accession>A0A913XKU7</accession>
<evidence type="ECO:0000256" key="1">
    <source>
        <dbReference type="SAM" id="SignalP"/>
    </source>
</evidence>
<dbReference type="OrthoDB" id="5984647at2759"/>
<dbReference type="Gene3D" id="2.60.120.200">
    <property type="match status" value="1"/>
</dbReference>
<sequence>MIAPSFVLLFALFIGLSTEKKVKLRAKQGDCVHQYSALTIVEQTCTMMRTGLVRFNPACNSLQVCHNRHWAPYSVAKPNPSPSPNRTSLIGHWKMDEETGIYVDDDSGHENHGIASGGPTTARGKFSRGRCFSSAGLIT</sequence>
<reference evidence="2" key="1">
    <citation type="submission" date="2022-11" db="UniProtKB">
        <authorList>
            <consortium name="EnsemblMetazoa"/>
        </authorList>
    </citation>
    <scope>IDENTIFICATION</scope>
</reference>
<evidence type="ECO:0008006" key="4">
    <source>
        <dbReference type="Google" id="ProtNLM"/>
    </source>
</evidence>
<dbReference type="EnsemblMetazoa" id="XM_021050126.2">
    <property type="protein sequence ID" value="XP_020905785.1"/>
    <property type="gene ID" value="LOC110243972"/>
</dbReference>
<protein>
    <recommendedName>
        <fullName evidence="4">Secreted protein</fullName>
    </recommendedName>
</protein>
<dbReference type="Proteomes" id="UP000887567">
    <property type="component" value="Unplaced"/>
</dbReference>